<evidence type="ECO:0000313" key="3">
    <source>
        <dbReference type="Proteomes" id="UP000515161"/>
    </source>
</evidence>
<dbReference type="Proteomes" id="UP000515161">
    <property type="component" value="Unplaced"/>
</dbReference>
<keyword evidence="1" id="KW-0880">Kelch repeat</keyword>
<dbReference type="AlphaFoldDB" id="A0A6P8UB44"/>
<accession>A0A6P8UB44</accession>
<dbReference type="PANTHER" id="PTHR46228:SF1">
    <property type="entry name" value="KELCH DOMAIN-CONTAINING PROTEIN 1"/>
    <property type="match status" value="1"/>
</dbReference>
<reference evidence="4" key="1">
    <citation type="submission" date="2025-08" db="UniProtKB">
        <authorList>
            <consortium name="RefSeq"/>
        </authorList>
    </citation>
    <scope>IDENTIFICATION</scope>
</reference>
<evidence type="ECO:0000256" key="2">
    <source>
        <dbReference type="ARBA" id="ARBA00022737"/>
    </source>
</evidence>
<organism evidence="3 4">
    <name type="scientific">Gymnodraco acuticeps</name>
    <name type="common">Antarctic dragonfish</name>
    <dbReference type="NCBI Taxonomy" id="8218"/>
    <lineage>
        <taxon>Eukaryota</taxon>
        <taxon>Metazoa</taxon>
        <taxon>Chordata</taxon>
        <taxon>Craniata</taxon>
        <taxon>Vertebrata</taxon>
        <taxon>Euteleostomi</taxon>
        <taxon>Actinopterygii</taxon>
        <taxon>Neopterygii</taxon>
        <taxon>Teleostei</taxon>
        <taxon>Neoteleostei</taxon>
        <taxon>Acanthomorphata</taxon>
        <taxon>Eupercaria</taxon>
        <taxon>Perciformes</taxon>
        <taxon>Notothenioidei</taxon>
        <taxon>Bathydraconidae</taxon>
        <taxon>Gymnodraco</taxon>
    </lineage>
</organism>
<keyword evidence="2" id="KW-0677">Repeat</keyword>
<dbReference type="KEGG" id="gacu:117547412"/>
<evidence type="ECO:0000256" key="1">
    <source>
        <dbReference type="ARBA" id="ARBA00022441"/>
    </source>
</evidence>
<dbReference type="GeneID" id="117547412"/>
<dbReference type="InParanoid" id="A0A6P8UB44"/>
<proteinExistence type="predicted"/>
<sequence length="408" mass="45447">MDAAAAAVERSAAECGLERCSHTAFIEDNTLYVWGGYKVVGGEDIVLPSDEIWLCDLYSGTWETRDINGDKPPDLSGSCGSYLNGTLYIFAGCDPVGYTNQMFSVDLTEQSCTWKKVTDTKGTTPSPRNKHSCWVHRDRLIYFGGYGCKTIGQVQNTTSASFVVDEMSWATIGDVLFRYWGWNNEVSVYEPHTAMWSTPETRGPAPAPRGCHASALIGNKGYISGGVETLELDMFCLDLDTWTWTQFDFSPSCSPLGRSMLTMTPTSDHTLFIYGGLGIDGNTLNDVWQLNTQKKEWEKMTHQHKDKPRVCHSACLGRDSDVVVFGGSSNMCLLMDSVAVLRAPSQNQCRDVFMFQTQPCSLFRLCEDLIAENSEVFEEQLTWLPSKLQNKIDKRVAFFSSTKPVQTA</sequence>
<protein>
    <submittedName>
        <fullName evidence="4">Kelch domain-containing protein 1-like isoform X1</fullName>
    </submittedName>
</protein>
<dbReference type="InterPro" id="IPR011043">
    <property type="entry name" value="Gal_Oxase/kelch_b-propeller"/>
</dbReference>
<name>A0A6P8UB44_GYMAC</name>
<evidence type="ECO:0000313" key="4">
    <source>
        <dbReference type="RefSeq" id="XP_034074051.1"/>
    </source>
</evidence>
<dbReference type="OrthoDB" id="10251809at2759"/>
<gene>
    <name evidence="4" type="primary">LOC117547412</name>
</gene>
<keyword evidence="3" id="KW-1185">Reference proteome</keyword>
<dbReference type="PANTHER" id="PTHR46228">
    <property type="entry name" value="KELCH DOMAIN-CONTAINING PROTEIN"/>
    <property type="match status" value="1"/>
</dbReference>
<dbReference type="RefSeq" id="XP_034074051.1">
    <property type="nucleotide sequence ID" value="XM_034218160.1"/>
</dbReference>
<dbReference type="SUPFAM" id="SSF50965">
    <property type="entry name" value="Galactose oxidase, central domain"/>
    <property type="match status" value="1"/>
</dbReference>
<dbReference type="Gene3D" id="2.120.10.80">
    <property type="entry name" value="Kelch-type beta propeller"/>
    <property type="match status" value="2"/>
</dbReference>
<dbReference type="Pfam" id="PF24681">
    <property type="entry name" value="Kelch_KLHDC2_KLHL20_DRC7"/>
    <property type="match status" value="1"/>
</dbReference>
<dbReference type="InterPro" id="IPR015915">
    <property type="entry name" value="Kelch-typ_b-propeller"/>
</dbReference>